<organism evidence="3 4">
    <name type="scientific">Stentor coeruleus</name>
    <dbReference type="NCBI Taxonomy" id="5963"/>
    <lineage>
        <taxon>Eukaryota</taxon>
        <taxon>Sar</taxon>
        <taxon>Alveolata</taxon>
        <taxon>Ciliophora</taxon>
        <taxon>Postciliodesmatophora</taxon>
        <taxon>Heterotrichea</taxon>
        <taxon>Heterotrichida</taxon>
        <taxon>Stentoridae</taxon>
        <taxon>Stentor</taxon>
    </lineage>
</organism>
<protein>
    <recommendedName>
        <fullName evidence="5">DUF4201 domain-containing protein</fullName>
    </recommendedName>
</protein>
<sequence length="266" mass="31521">MADKPFPNENSIYAERGQNMNTADLPVDDNKEKFYALVKESNILFYQREKAMKELDELEENIIIEKKKFKKANKALVKQYKLLKSKYTKYFDSNYSTELHTKIVKKERKQTTLCSEMSQYNKIIKRNELKLKSKDVINKLKDIKIIESVEILNAYKEKIVKLNNKIAKNTEKHMKNLAEEKELSSKIECYEELLRKLDDKSSMKDPDFKNPQEDIIKNKLVEIDKNIETSKLRNEKIINSLENELENLKKETLIFKENHSDIDEET</sequence>
<feature type="coiled-coil region" evidence="1">
    <location>
        <begin position="41"/>
        <end position="75"/>
    </location>
</feature>
<feature type="region of interest" description="Disordered" evidence="2">
    <location>
        <begin position="1"/>
        <end position="23"/>
    </location>
</feature>
<evidence type="ECO:0008006" key="5">
    <source>
        <dbReference type="Google" id="ProtNLM"/>
    </source>
</evidence>
<accession>A0A1R2BQM6</accession>
<feature type="coiled-coil region" evidence="1">
    <location>
        <begin position="152"/>
        <end position="200"/>
    </location>
</feature>
<keyword evidence="1" id="KW-0175">Coiled coil</keyword>
<name>A0A1R2BQM6_9CILI</name>
<evidence type="ECO:0000313" key="3">
    <source>
        <dbReference type="EMBL" id="OMJ79061.1"/>
    </source>
</evidence>
<reference evidence="3 4" key="1">
    <citation type="submission" date="2016-11" db="EMBL/GenBank/DDBJ databases">
        <title>The macronuclear genome of Stentor coeruleus: a giant cell with tiny introns.</title>
        <authorList>
            <person name="Slabodnick M."/>
            <person name="Ruby J.G."/>
            <person name="Reiff S.B."/>
            <person name="Swart E.C."/>
            <person name="Gosai S."/>
            <person name="Prabakaran S."/>
            <person name="Witkowska E."/>
            <person name="Larue G.E."/>
            <person name="Fisher S."/>
            <person name="Freeman R.M."/>
            <person name="Gunawardena J."/>
            <person name="Chu W."/>
            <person name="Stover N.A."/>
            <person name="Gregory B.D."/>
            <person name="Nowacki M."/>
            <person name="Derisi J."/>
            <person name="Roy S.W."/>
            <person name="Marshall W.F."/>
            <person name="Sood P."/>
        </authorList>
    </citation>
    <scope>NUCLEOTIDE SEQUENCE [LARGE SCALE GENOMIC DNA]</scope>
    <source>
        <strain evidence="3">WM001</strain>
    </source>
</reference>
<dbReference type="EMBL" id="MPUH01000490">
    <property type="protein sequence ID" value="OMJ79061.1"/>
    <property type="molecule type" value="Genomic_DNA"/>
</dbReference>
<dbReference type="AlphaFoldDB" id="A0A1R2BQM6"/>
<keyword evidence="4" id="KW-1185">Reference proteome</keyword>
<evidence type="ECO:0000256" key="1">
    <source>
        <dbReference type="SAM" id="Coils"/>
    </source>
</evidence>
<evidence type="ECO:0000313" key="4">
    <source>
        <dbReference type="Proteomes" id="UP000187209"/>
    </source>
</evidence>
<evidence type="ECO:0000256" key="2">
    <source>
        <dbReference type="SAM" id="MobiDB-lite"/>
    </source>
</evidence>
<comment type="caution">
    <text evidence="3">The sequence shown here is derived from an EMBL/GenBank/DDBJ whole genome shotgun (WGS) entry which is preliminary data.</text>
</comment>
<gene>
    <name evidence="3" type="ORF">SteCoe_21007</name>
</gene>
<proteinExistence type="predicted"/>
<feature type="coiled-coil region" evidence="1">
    <location>
        <begin position="231"/>
        <end position="258"/>
    </location>
</feature>
<dbReference type="Proteomes" id="UP000187209">
    <property type="component" value="Unassembled WGS sequence"/>
</dbReference>